<keyword evidence="5" id="KW-0175">Coiled coil</keyword>
<dbReference type="Pfam" id="PF02181">
    <property type="entry name" value="FH2"/>
    <property type="match status" value="2"/>
</dbReference>
<dbReference type="PANTHER" id="PTHR23213">
    <property type="entry name" value="FORMIN-RELATED"/>
    <property type="match status" value="1"/>
</dbReference>
<feature type="compositionally biased region" description="Basic and acidic residues" evidence="6">
    <location>
        <begin position="371"/>
        <end position="385"/>
    </location>
</feature>
<feature type="region of interest" description="Disordered" evidence="6">
    <location>
        <begin position="366"/>
        <end position="390"/>
    </location>
</feature>
<feature type="compositionally biased region" description="Pro residues" evidence="6">
    <location>
        <begin position="984"/>
        <end position="995"/>
    </location>
</feature>
<dbReference type="NCBIfam" id="TIGR01571">
    <property type="entry name" value="A_thal_Cys_rich"/>
    <property type="match status" value="1"/>
</dbReference>
<feature type="region of interest" description="Disordered" evidence="6">
    <location>
        <begin position="276"/>
        <end position="311"/>
    </location>
</feature>
<feature type="region of interest" description="Disordered" evidence="6">
    <location>
        <begin position="425"/>
        <end position="522"/>
    </location>
</feature>
<name>A0A9E7GKV0_9LILI</name>
<dbReference type="GO" id="GO:0045010">
    <property type="term" value="P:actin nucleation"/>
    <property type="evidence" value="ECO:0007669"/>
    <property type="project" value="InterPro"/>
</dbReference>
<evidence type="ECO:0000259" key="8">
    <source>
        <dbReference type="PROSITE" id="PS51444"/>
    </source>
</evidence>
<protein>
    <recommendedName>
        <fullName evidence="4">Formin-like protein</fullName>
    </recommendedName>
</protein>
<keyword evidence="7" id="KW-0812">Transmembrane</keyword>
<keyword evidence="10" id="KW-1185">Reference proteome</keyword>
<dbReference type="InterPro" id="IPR042201">
    <property type="entry name" value="FH2_Formin_sf"/>
</dbReference>
<dbReference type="InterPro" id="IPR027643">
    <property type="entry name" value="Formin-like_plant"/>
</dbReference>
<evidence type="ECO:0000256" key="5">
    <source>
        <dbReference type="SAM" id="Coils"/>
    </source>
</evidence>
<feature type="compositionally biased region" description="Pro residues" evidence="6">
    <location>
        <begin position="485"/>
        <end position="505"/>
    </location>
</feature>
<dbReference type="GO" id="GO:0051015">
    <property type="term" value="F:actin filament binding"/>
    <property type="evidence" value="ECO:0007669"/>
    <property type="project" value="InterPro"/>
</dbReference>
<accession>A0A9E7GKV0</accession>
<keyword evidence="2" id="KW-0732">Signal</keyword>
<dbReference type="Proteomes" id="UP001055439">
    <property type="component" value="Chromosome 7"/>
</dbReference>
<dbReference type="Gene3D" id="1.20.58.2220">
    <property type="entry name" value="Formin, FH2 domain"/>
    <property type="match status" value="1"/>
</dbReference>
<dbReference type="AlphaFoldDB" id="A0A9E7GKV0"/>
<feature type="transmembrane region" description="Helical" evidence="7">
    <location>
        <begin position="150"/>
        <end position="174"/>
    </location>
</feature>
<sequence>MVSASKFLRMLFLVAVSTFLFLNSRFMGASWALHESRTILQFESEGREVRAEAMSGEDNAGGDLGTRLITRVRFLLGMKIPKHRRAGHARAAYSPAPAPAIGAETPAPVPLFKTHVLPASPLHRRPHIAPVQILEYGSGSEAKERHRRRILIVVVVACAGATLVVLGVAVTLACKRAQRRTSKKRPERLTLLPSRRPKLQASAAAAPSNKVSFDPGSDQFYLNSLTKYLESDLSLHQTPQLKNVASVESMTNLEHMKNCESDNVSCLDEENLPAETACRSDSGDDDDDSDSFHSVCSHPLNQSVSSSEENFSRRSEICSPISSYRSTSSSHNNVSSSFGTTSAIPARNFVIPQKVTAPTDSFLCSSSRSFGGRDSRPRAAPRIEDTSSLSRSEPSILGFVHSIESHDLESNELCSKLEMASVESWPSDELKSSPAPSKADLLSTAESAAKEPMTCPHQSKSVSLDGNGKPGFSPPMPLVSNGRIPKPPGPPPLPPPPPIRPPPFPKGCSSGHAPPPPPLPAQLCTPVGKDGTPLPKLKPLHWDKVRAAPDRSMVWDKIRSSSFEFDEKMIESLFGYNLQSSSRTEEGKSKTPSPSKHVMEHKKLQNITILMKALNANAEQVRNALMLGEGLTVQQLEALVKMAPTKEEEEKLSNVEGNDDELDPAEKFLKAVLQVSFAFQRSEVMLYRETFEDEVAHLRNSFAMIEVKTRIQIILDRRLGCESILICFQEACKELRSSRLFFRLLEAVLKTGNRMNVGTIRGGARAFKLDALLKLADVKGTDGKTTLLHFVVQEIVRLEGVNAMETETEKHKSKTAEEKEEDHRATGLKLVSGLSTELGNVKKTASMDLDVLISSVSNLSSGLSQSKQLVEQDMIMVDEKSKRFVNCMRSSLNEAEKIVKELKDEENQVLLQVRNITEYYHGDVSKDEANPLRIFVIVRDFLCMLDRVCKEVGNSKTHQGPISLLLLDRRGSRSTKSSSSTMYPPNPDPYYPPPSQSTGPYYPTAPPTTGVPVPLAPGVFHIQAPVTGPWSTGLCDCCDDVANCCITCFCPCVTFGQIAEIIDKGSASCGVSGALYALLASVTCCSCLYSCFYRTKLRRQYGLKEEPCADCLVHCCCCECCSLCQMYRELKRRGFDMSIGWHANMESQGPTATLPPPVQSMSD</sequence>
<comment type="subcellular location">
    <subcellularLocation>
        <location evidence="1">Membrane</location>
        <topology evidence="1">Single-pass membrane protein</topology>
    </subcellularLocation>
</comment>
<dbReference type="OrthoDB" id="1668162at2759"/>
<evidence type="ECO:0000256" key="6">
    <source>
        <dbReference type="SAM" id="MobiDB-lite"/>
    </source>
</evidence>
<dbReference type="InterPro" id="IPR015425">
    <property type="entry name" value="FH2_Formin"/>
</dbReference>
<evidence type="ECO:0000313" key="9">
    <source>
        <dbReference type="EMBL" id="URE17111.1"/>
    </source>
</evidence>
<evidence type="ECO:0000256" key="2">
    <source>
        <dbReference type="ARBA" id="ARBA00022729"/>
    </source>
</evidence>
<dbReference type="InterPro" id="IPR006461">
    <property type="entry name" value="PLAC_motif_containing"/>
</dbReference>
<keyword evidence="7" id="KW-0472">Membrane</keyword>
<gene>
    <name evidence="9" type="ORF">MUK42_12642</name>
</gene>
<comment type="similarity">
    <text evidence="3">Belongs to the formin-like family. Class-I subfamily.</text>
</comment>
<evidence type="ECO:0000256" key="7">
    <source>
        <dbReference type="SAM" id="Phobius"/>
    </source>
</evidence>
<feature type="domain" description="FH2" evidence="8">
    <location>
        <begin position="527"/>
        <end position="971"/>
    </location>
</feature>
<reference evidence="9" key="1">
    <citation type="submission" date="2022-05" db="EMBL/GenBank/DDBJ databases">
        <title>The Musa troglodytarum L. genome provides insights into the mechanism of non-climacteric behaviour and enrichment of carotenoids.</title>
        <authorList>
            <person name="Wang J."/>
        </authorList>
    </citation>
    <scope>NUCLEOTIDE SEQUENCE</scope>
    <source>
        <tissue evidence="9">Leaf</tissue>
    </source>
</reference>
<dbReference type="EMBL" id="CP097509">
    <property type="protein sequence ID" value="URE17111.1"/>
    <property type="molecule type" value="Genomic_DNA"/>
</dbReference>
<proteinExistence type="inferred from homology"/>
<organism evidence="9 10">
    <name type="scientific">Musa troglodytarum</name>
    <name type="common">fe'i banana</name>
    <dbReference type="NCBI Taxonomy" id="320322"/>
    <lineage>
        <taxon>Eukaryota</taxon>
        <taxon>Viridiplantae</taxon>
        <taxon>Streptophyta</taxon>
        <taxon>Embryophyta</taxon>
        <taxon>Tracheophyta</taxon>
        <taxon>Spermatophyta</taxon>
        <taxon>Magnoliopsida</taxon>
        <taxon>Liliopsida</taxon>
        <taxon>Zingiberales</taxon>
        <taxon>Musaceae</taxon>
        <taxon>Musa</taxon>
    </lineage>
</organism>
<feature type="coiled-coil region" evidence="5">
    <location>
        <begin position="885"/>
        <end position="912"/>
    </location>
</feature>
<evidence type="ECO:0000256" key="3">
    <source>
        <dbReference type="ARBA" id="ARBA00025793"/>
    </source>
</evidence>
<feature type="region of interest" description="Disordered" evidence="6">
    <location>
        <begin position="579"/>
        <end position="599"/>
    </location>
</feature>
<keyword evidence="7" id="KW-1133">Transmembrane helix</keyword>
<evidence type="ECO:0000256" key="1">
    <source>
        <dbReference type="ARBA" id="ARBA00004167"/>
    </source>
</evidence>
<dbReference type="SUPFAM" id="SSF101447">
    <property type="entry name" value="Formin homology 2 domain (FH2 domain)"/>
    <property type="match status" value="1"/>
</dbReference>
<dbReference type="Pfam" id="PF04749">
    <property type="entry name" value="PLAC8"/>
    <property type="match status" value="1"/>
</dbReference>
<feature type="region of interest" description="Disordered" evidence="6">
    <location>
        <begin position="970"/>
        <end position="1004"/>
    </location>
</feature>
<dbReference type="PROSITE" id="PS51444">
    <property type="entry name" value="FH2"/>
    <property type="match status" value="1"/>
</dbReference>
<evidence type="ECO:0000313" key="10">
    <source>
        <dbReference type="Proteomes" id="UP001055439"/>
    </source>
</evidence>
<evidence type="ECO:0000256" key="4">
    <source>
        <dbReference type="RuleBase" id="RU361260"/>
    </source>
</evidence>
<dbReference type="GO" id="GO:0016020">
    <property type="term" value="C:membrane"/>
    <property type="evidence" value="ECO:0007669"/>
    <property type="project" value="UniProtKB-SubCell"/>
</dbReference>
<dbReference type="SMART" id="SM00498">
    <property type="entry name" value="FH2"/>
    <property type="match status" value="1"/>
</dbReference>
<dbReference type="PANTHER" id="PTHR23213:SF177">
    <property type="entry name" value="FORMIN-LIKE PROTEIN 11"/>
    <property type="match status" value="1"/>
</dbReference>
<feature type="compositionally biased region" description="Basic residues" evidence="6">
    <location>
        <begin position="177"/>
        <end position="186"/>
    </location>
</feature>
<feature type="compositionally biased region" description="Low complexity" evidence="6">
    <location>
        <begin position="974"/>
        <end position="983"/>
    </location>
</feature>
<feature type="region of interest" description="Disordered" evidence="6">
    <location>
        <begin position="177"/>
        <end position="210"/>
    </location>
</feature>